<name>A0A8D4SN68_9GAMM</name>
<keyword evidence="1" id="KW-1133">Transmembrane helix</keyword>
<proteinExistence type="predicted"/>
<organism evidence="2 3">
    <name type="scientific">Yersinia rochesterensis</name>
    <dbReference type="NCBI Taxonomy" id="1604335"/>
    <lineage>
        <taxon>Bacteria</taxon>
        <taxon>Pseudomonadati</taxon>
        <taxon>Pseudomonadota</taxon>
        <taxon>Gammaproteobacteria</taxon>
        <taxon>Enterobacterales</taxon>
        <taxon>Yersiniaceae</taxon>
        <taxon>Yersinia</taxon>
    </lineage>
</organism>
<protein>
    <submittedName>
        <fullName evidence="2">Uncharacterized protein</fullName>
    </submittedName>
</protein>
<dbReference type="EMBL" id="CP032482">
    <property type="protein sequence ID" value="AYD44054.1"/>
    <property type="molecule type" value="Genomic_DNA"/>
</dbReference>
<accession>A0A8D4SN68</accession>
<sequence length="65" mass="7194">MPVILQAASVLAAFVPPVTYLSKLLGIYSIAAFLQLALFRAYIGQEEIHDGRKNKSGFTGLWLRQ</sequence>
<reference evidence="2 3" key="1">
    <citation type="submission" date="2018-09" db="EMBL/GenBank/DDBJ databases">
        <title>Yersinia kristensenii subsp. rochesterensis subsp. nov., Isolated from Human Feces.</title>
        <authorList>
            <person name="Cunningham S.A."/>
            <person name="Jeraldo P."/>
            <person name="Patel R."/>
        </authorList>
    </citation>
    <scope>NUCLEOTIDE SEQUENCE [LARGE SCALE GENOMIC DNA]</scope>
    <source>
        <strain evidence="2 3">ATCC BAA-2637</strain>
    </source>
</reference>
<keyword evidence="1" id="KW-0812">Transmembrane</keyword>
<evidence type="ECO:0000313" key="3">
    <source>
        <dbReference type="Proteomes" id="UP000265864"/>
    </source>
</evidence>
<dbReference type="Proteomes" id="UP000265864">
    <property type="component" value="Chromosome"/>
</dbReference>
<feature type="transmembrane region" description="Helical" evidence="1">
    <location>
        <begin position="20"/>
        <end position="43"/>
    </location>
</feature>
<evidence type="ECO:0000256" key="1">
    <source>
        <dbReference type="SAM" id="Phobius"/>
    </source>
</evidence>
<gene>
    <name evidence="2" type="ORF">DXZ79_10305</name>
</gene>
<keyword evidence="1" id="KW-0472">Membrane</keyword>
<evidence type="ECO:0000313" key="2">
    <source>
        <dbReference type="EMBL" id="AYD44054.1"/>
    </source>
</evidence>
<dbReference type="AlphaFoldDB" id="A0A8D4SN68"/>